<dbReference type="InterPro" id="IPR001451">
    <property type="entry name" value="Hexapep"/>
</dbReference>
<dbReference type="InterPro" id="IPR011004">
    <property type="entry name" value="Trimer_LpxA-like_sf"/>
</dbReference>
<name>A4BFA0_9GAMM</name>
<evidence type="ECO:0000256" key="6">
    <source>
        <dbReference type="ARBA" id="ARBA00055587"/>
    </source>
</evidence>
<keyword evidence="5" id="KW-0012">Acyltransferase</keyword>
<comment type="function">
    <text evidence="6">Acetyltransferase implicated in the O-acetylation of Nod factors.</text>
</comment>
<feature type="domain" description="Maltose/galactoside acetyltransferase" evidence="8">
    <location>
        <begin position="5"/>
        <end position="58"/>
    </location>
</feature>
<dbReference type="Gene3D" id="2.160.10.10">
    <property type="entry name" value="Hexapeptide repeat proteins"/>
    <property type="match status" value="1"/>
</dbReference>
<dbReference type="Pfam" id="PF00132">
    <property type="entry name" value="Hexapep"/>
    <property type="match status" value="1"/>
</dbReference>
<dbReference type="EMBL" id="AAOE01000012">
    <property type="protein sequence ID" value="EAR09213.1"/>
    <property type="molecule type" value="Genomic_DNA"/>
</dbReference>
<dbReference type="PANTHER" id="PTHR23416">
    <property type="entry name" value="SIALIC ACID SYNTHASE-RELATED"/>
    <property type="match status" value="1"/>
</dbReference>
<comment type="similarity">
    <text evidence="1">Belongs to the transferase hexapeptide repeat family.</text>
</comment>
<dbReference type="CDD" id="cd03357">
    <property type="entry name" value="LbH_MAT_GAT"/>
    <property type="match status" value="1"/>
</dbReference>
<evidence type="ECO:0000313" key="9">
    <source>
        <dbReference type="EMBL" id="EAR09213.1"/>
    </source>
</evidence>
<dbReference type="GO" id="GO:0016407">
    <property type="term" value="F:acetyltransferase activity"/>
    <property type="evidence" value="ECO:0007669"/>
    <property type="project" value="InterPro"/>
</dbReference>
<dbReference type="RefSeq" id="WP_008045305.1">
    <property type="nucleotide sequence ID" value="NZ_CH724152.1"/>
</dbReference>
<dbReference type="OrthoDB" id="9815592at2"/>
<dbReference type="PROSITE" id="PS00101">
    <property type="entry name" value="HEXAPEP_TRANSFERASES"/>
    <property type="match status" value="1"/>
</dbReference>
<evidence type="ECO:0000256" key="3">
    <source>
        <dbReference type="ARBA" id="ARBA00022679"/>
    </source>
</evidence>
<reference evidence="9 10" key="1">
    <citation type="submission" date="2006-02" db="EMBL/GenBank/DDBJ databases">
        <authorList>
            <person name="Pinhassi J."/>
            <person name="Pedros-Alio C."/>
            <person name="Ferriera S."/>
            <person name="Johnson J."/>
            <person name="Kravitz S."/>
            <person name="Halpern A."/>
            <person name="Remington K."/>
            <person name="Beeson K."/>
            <person name="Tran B."/>
            <person name="Rogers Y.-H."/>
            <person name="Friedman R."/>
            <person name="Venter J.C."/>
        </authorList>
    </citation>
    <scope>NUCLEOTIDE SEQUENCE [LARGE SCALE GENOMIC DNA]</scope>
    <source>
        <strain evidence="9 10">MED297</strain>
    </source>
</reference>
<dbReference type="InterPro" id="IPR051159">
    <property type="entry name" value="Hexapeptide_acetyltransf"/>
</dbReference>
<evidence type="ECO:0000256" key="2">
    <source>
        <dbReference type="ARBA" id="ARBA00022458"/>
    </source>
</evidence>
<keyword evidence="10" id="KW-1185">Reference proteome</keyword>
<dbReference type="STRING" id="314283.MED297_07018"/>
<proteinExistence type="inferred from homology"/>
<dbReference type="InterPro" id="IPR018357">
    <property type="entry name" value="Hexapep_transf_CS"/>
</dbReference>
<comment type="caution">
    <text evidence="9">The sequence shown here is derived from an EMBL/GenBank/DDBJ whole genome shotgun (WGS) entry which is preliminary data.</text>
</comment>
<dbReference type="GO" id="GO:0008374">
    <property type="term" value="F:O-acyltransferase activity"/>
    <property type="evidence" value="ECO:0007669"/>
    <property type="project" value="TreeGrafter"/>
</dbReference>
<evidence type="ECO:0000313" key="10">
    <source>
        <dbReference type="Proteomes" id="UP000005953"/>
    </source>
</evidence>
<keyword evidence="4" id="KW-0677">Repeat</keyword>
<organism evidence="9 10">
    <name type="scientific">Reinekea blandensis MED297</name>
    <dbReference type="NCBI Taxonomy" id="314283"/>
    <lineage>
        <taxon>Bacteria</taxon>
        <taxon>Pseudomonadati</taxon>
        <taxon>Pseudomonadota</taxon>
        <taxon>Gammaproteobacteria</taxon>
        <taxon>Oceanospirillales</taxon>
        <taxon>Saccharospirillaceae</taxon>
        <taxon>Reinekea</taxon>
    </lineage>
</organism>
<protein>
    <recommendedName>
        <fullName evidence="7">Nodulation protein L</fullName>
    </recommendedName>
</protein>
<dbReference type="Pfam" id="PF12464">
    <property type="entry name" value="Mac"/>
    <property type="match status" value="1"/>
</dbReference>
<dbReference type="SUPFAM" id="SSF51161">
    <property type="entry name" value="Trimeric LpxA-like enzymes"/>
    <property type="match status" value="1"/>
</dbReference>
<dbReference type="InterPro" id="IPR024688">
    <property type="entry name" value="Mac_dom"/>
</dbReference>
<dbReference type="FunFam" id="2.160.10.10:FF:000025">
    <property type="entry name" value="Hexapeptide-repeat containing-acetyltransferase"/>
    <property type="match status" value="1"/>
</dbReference>
<evidence type="ECO:0000256" key="7">
    <source>
        <dbReference type="ARBA" id="ARBA00067695"/>
    </source>
</evidence>
<dbReference type="AlphaFoldDB" id="A4BFA0"/>
<gene>
    <name evidence="9" type="ORF">MED297_07018</name>
</gene>
<dbReference type="Proteomes" id="UP000005953">
    <property type="component" value="Unassembled WGS sequence"/>
</dbReference>
<evidence type="ECO:0000259" key="8">
    <source>
        <dbReference type="SMART" id="SM01266"/>
    </source>
</evidence>
<dbReference type="SMART" id="SM01266">
    <property type="entry name" value="Mac"/>
    <property type="match status" value="1"/>
</dbReference>
<evidence type="ECO:0000256" key="1">
    <source>
        <dbReference type="ARBA" id="ARBA00007274"/>
    </source>
</evidence>
<accession>A4BFA0</accession>
<keyword evidence="2" id="KW-0536">Nodulation</keyword>
<evidence type="ECO:0000256" key="4">
    <source>
        <dbReference type="ARBA" id="ARBA00022737"/>
    </source>
</evidence>
<dbReference type="HOGENOM" id="CLU_051638_3_0_6"/>
<dbReference type="GO" id="GO:0005829">
    <property type="term" value="C:cytosol"/>
    <property type="evidence" value="ECO:0007669"/>
    <property type="project" value="TreeGrafter"/>
</dbReference>
<dbReference type="PANTHER" id="PTHR23416:SF23">
    <property type="entry name" value="ACETYLTRANSFERASE C18B11.09C-RELATED"/>
    <property type="match status" value="1"/>
</dbReference>
<sequence length="190" mass="20952">MKTEQEKMIAGEPYDAHCQEMIQIRTRVKGILHRLNVTEYYTERFHDTMRELCPNSASDVHLEPPFYCDYGENIVAGEGVFINFGAVILDGARVTIGRKTLIAPGVHIYTARHPVDVVERREWEDCAPVTIGEECWIGGHVTICPGVTIGDRAVVAAGSVVIRDVPADTLVGGNPARYIKSLNGTEQTSV</sequence>
<evidence type="ECO:0000256" key="5">
    <source>
        <dbReference type="ARBA" id="ARBA00023315"/>
    </source>
</evidence>
<keyword evidence="3" id="KW-0808">Transferase</keyword>